<dbReference type="InterPro" id="IPR007325">
    <property type="entry name" value="KFase/CYL"/>
</dbReference>
<protein>
    <submittedName>
        <fullName evidence="1">Cyclase family protein</fullName>
    </submittedName>
</protein>
<reference evidence="1 2" key="1">
    <citation type="submission" date="2020-08" db="EMBL/GenBank/DDBJ databases">
        <title>Whole-Genome Sequence of French Clinical Streptomyces mexicanus Strain Q0842.</title>
        <authorList>
            <person name="Boxberger M."/>
            <person name="La Scola B."/>
        </authorList>
    </citation>
    <scope>NUCLEOTIDE SEQUENCE [LARGE SCALE GENOMIC DNA]</scope>
    <source>
        <strain evidence="1 2">Marseille-Q0842</strain>
    </source>
</reference>
<proteinExistence type="predicted"/>
<dbReference type="SUPFAM" id="SSF102198">
    <property type="entry name" value="Putative cyclase"/>
    <property type="match status" value="1"/>
</dbReference>
<dbReference type="GO" id="GO:0004061">
    <property type="term" value="F:arylformamidase activity"/>
    <property type="evidence" value="ECO:0007669"/>
    <property type="project" value="InterPro"/>
</dbReference>
<keyword evidence="2" id="KW-1185">Reference proteome</keyword>
<dbReference type="GO" id="GO:0019441">
    <property type="term" value="P:L-tryptophan catabolic process to kynurenine"/>
    <property type="evidence" value="ECO:0007669"/>
    <property type="project" value="InterPro"/>
</dbReference>
<dbReference type="PANTHER" id="PTHR34861:SF10">
    <property type="entry name" value="CYCLASE"/>
    <property type="match status" value="1"/>
</dbReference>
<dbReference type="Gene3D" id="3.50.30.50">
    <property type="entry name" value="Putative cyclase"/>
    <property type="match status" value="1"/>
</dbReference>
<name>A0A7X1LPX2_9ACTN</name>
<evidence type="ECO:0000313" key="1">
    <source>
        <dbReference type="EMBL" id="MBC2865014.1"/>
    </source>
</evidence>
<sequence>MTTLAEFETLCGKVRNWGRWGADDQRGTLNLIDRASLRRGLAAVETGEALSLSMPLQLKGPQDGSGIPGRINPVRTMLGINTPMGPDPAAAYSDDIVVMPLQAATHWDALSHVSWRGRMYHDVAADAVSVAGAARLAIDTFGPVVTRGILLDVARLEGADRLPGGFEVTAAHLDACARDAGIEVRPGDIALVRTGHIQLFHAGDIHGYHTPTPGLGIDTAAWFHEHGVAAAATDTIAFELLPARCPELVLPLHVLCLVMMGMPQGQNFDFEELSRACAADGRYTFLFEATPLPFRCGTGGPINPVAVR</sequence>
<organism evidence="1 2">
    <name type="scientific">Streptomyces mexicanus</name>
    <dbReference type="NCBI Taxonomy" id="178566"/>
    <lineage>
        <taxon>Bacteria</taxon>
        <taxon>Bacillati</taxon>
        <taxon>Actinomycetota</taxon>
        <taxon>Actinomycetes</taxon>
        <taxon>Kitasatosporales</taxon>
        <taxon>Streptomycetaceae</taxon>
        <taxon>Streptomyces</taxon>
    </lineage>
</organism>
<dbReference type="AlphaFoldDB" id="A0A7X1LPX2"/>
<dbReference type="Pfam" id="PF04199">
    <property type="entry name" value="Cyclase"/>
    <property type="match status" value="1"/>
</dbReference>
<gene>
    <name evidence="1" type="ORF">H1R13_08360</name>
</gene>
<dbReference type="PANTHER" id="PTHR34861">
    <property type="match status" value="1"/>
</dbReference>
<comment type="caution">
    <text evidence="1">The sequence shown here is derived from an EMBL/GenBank/DDBJ whole genome shotgun (WGS) entry which is preliminary data.</text>
</comment>
<dbReference type="Proteomes" id="UP000517694">
    <property type="component" value="Unassembled WGS sequence"/>
</dbReference>
<dbReference type="EMBL" id="JACMHY010000002">
    <property type="protein sequence ID" value="MBC2865014.1"/>
    <property type="molecule type" value="Genomic_DNA"/>
</dbReference>
<dbReference type="RefSeq" id="WP_185947045.1">
    <property type="nucleotide sequence ID" value="NZ_JACMHY010000002.1"/>
</dbReference>
<dbReference type="InterPro" id="IPR037175">
    <property type="entry name" value="KFase_sf"/>
</dbReference>
<evidence type="ECO:0000313" key="2">
    <source>
        <dbReference type="Proteomes" id="UP000517694"/>
    </source>
</evidence>
<accession>A0A7X1LPX2</accession>